<evidence type="ECO:0000256" key="1">
    <source>
        <dbReference type="ARBA" id="ARBA00022481"/>
    </source>
</evidence>
<dbReference type="InterPro" id="IPR004090">
    <property type="entry name" value="Chemotax_Me-accpt_rcpt"/>
</dbReference>
<evidence type="ECO:0000256" key="2">
    <source>
        <dbReference type="ARBA" id="ARBA00029447"/>
    </source>
</evidence>
<dbReference type="Pfam" id="PF12729">
    <property type="entry name" value="4HB_MCP_1"/>
    <property type="match status" value="1"/>
</dbReference>
<keyword evidence="3" id="KW-0807">Transducer</keyword>
<dbReference type="Proteomes" id="UP001152321">
    <property type="component" value="Unassembled WGS sequence"/>
</dbReference>
<keyword evidence="4" id="KW-0175">Coiled coil</keyword>
<gene>
    <name evidence="7" type="ORF">NWE73_17375</name>
</gene>
<keyword evidence="8" id="KW-1185">Reference proteome</keyword>
<dbReference type="EMBL" id="JANRMI010000006">
    <property type="protein sequence ID" value="MDG0818158.1"/>
    <property type="molecule type" value="Genomic_DNA"/>
</dbReference>
<accession>A0ABT6DN01</accession>
<reference evidence="7" key="1">
    <citation type="submission" date="2022-08" db="EMBL/GenBank/DDBJ databases">
        <title>Novel Bdellovibrio Species Isolated from Svalbard: Designation Bdellovibrio svalbardensis.</title>
        <authorList>
            <person name="Mitchell R.J."/>
            <person name="Choi S.Y."/>
        </authorList>
    </citation>
    <scope>NUCLEOTIDE SEQUENCE</scope>
    <source>
        <strain evidence="7">PAP01</strain>
    </source>
</reference>
<dbReference type="SMART" id="SM00283">
    <property type="entry name" value="MA"/>
    <property type="match status" value="1"/>
</dbReference>
<feature type="coiled-coil region" evidence="4">
    <location>
        <begin position="404"/>
        <end position="459"/>
    </location>
</feature>
<protein>
    <submittedName>
        <fullName evidence="7">Methyl-accepting chemotaxis protein</fullName>
    </submittedName>
</protein>
<name>A0ABT6DN01_9BACT</name>
<dbReference type="PRINTS" id="PR00260">
    <property type="entry name" value="CHEMTRNSDUCR"/>
</dbReference>
<evidence type="ECO:0000256" key="5">
    <source>
        <dbReference type="SAM" id="Phobius"/>
    </source>
</evidence>
<feature type="transmembrane region" description="Helical" evidence="5">
    <location>
        <begin position="195"/>
        <end position="219"/>
    </location>
</feature>
<evidence type="ECO:0000313" key="8">
    <source>
        <dbReference type="Proteomes" id="UP001152321"/>
    </source>
</evidence>
<proteinExistence type="inferred from homology"/>
<dbReference type="InterPro" id="IPR024478">
    <property type="entry name" value="HlyB_4HB_MCP"/>
</dbReference>
<keyword evidence="5" id="KW-0812">Transmembrane</keyword>
<sequence>MLASNISLKGKLLLLGGFMSLIPVAVGAFTFFGLGKVTDSYEKVTEGVLPNIEAADQMYLNFRGVRISLRSLALPGVTKEQAENFIKDVESNIAEYEKHNKEYLSGNMKPGEKELYDKVDRAWTSFKAIGGQVIQYHRSGKAEDQAKMLDIFFHDCPETAKVYDEAMTNLVGFQRSSGVQYVKDAQAKTTSIDGAMLMIVGIGVVVGLSTSVVFAISLAKSISVVSSDLATGANHVTQVAEQISQSSQALSAAALQQASSLNETVSTMEELTSMVRVNSENAKQAANLATSTREIAVKGEKEIMTLIGSIQSISADSKKIAEITSVIDDIAFQTNLLALNAAVEAARAGEQGKGFAVVAEAVRNLAQRSAESAKNIASLIGGSVEKIEAGSKQANQGGEVLAEIVNAVKKMADLNGEISTASEEQANGIAQIGKAMNQLDQITQQNASASEEAAASADQLSTQSESLMGNVLTLNKVVSGKESSVRTA</sequence>
<dbReference type="PANTHER" id="PTHR43531">
    <property type="entry name" value="PROTEIN ICFG"/>
    <property type="match status" value="1"/>
</dbReference>
<dbReference type="PANTHER" id="PTHR43531:SF14">
    <property type="entry name" value="METHYL-ACCEPTING CHEMOTAXIS PROTEIN I-RELATED"/>
    <property type="match status" value="1"/>
</dbReference>
<keyword evidence="1" id="KW-0488">Methylation</keyword>
<evidence type="ECO:0000256" key="3">
    <source>
        <dbReference type="PROSITE-ProRule" id="PRU00284"/>
    </source>
</evidence>
<dbReference type="InterPro" id="IPR051310">
    <property type="entry name" value="MCP_chemotaxis"/>
</dbReference>
<dbReference type="Pfam" id="PF00015">
    <property type="entry name" value="MCPsignal"/>
    <property type="match status" value="1"/>
</dbReference>
<evidence type="ECO:0000313" key="7">
    <source>
        <dbReference type="EMBL" id="MDG0818158.1"/>
    </source>
</evidence>
<organism evidence="7 8">
    <name type="scientific">Bdellovibrio svalbardensis</name>
    <dbReference type="NCBI Taxonomy" id="2972972"/>
    <lineage>
        <taxon>Bacteria</taxon>
        <taxon>Pseudomonadati</taxon>
        <taxon>Bdellovibrionota</taxon>
        <taxon>Bdellovibrionia</taxon>
        <taxon>Bdellovibrionales</taxon>
        <taxon>Pseudobdellovibrionaceae</taxon>
        <taxon>Bdellovibrio</taxon>
    </lineage>
</organism>
<comment type="caution">
    <text evidence="7">The sequence shown here is derived from an EMBL/GenBank/DDBJ whole genome shotgun (WGS) entry which is preliminary data.</text>
</comment>
<feature type="domain" description="Methyl-accepting transducer" evidence="6">
    <location>
        <begin position="232"/>
        <end position="461"/>
    </location>
</feature>
<comment type="similarity">
    <text evidence="2">Belongs to the methyl-accepting chemotaxis (MCP) protein family.</text>
</comment>
<dbReference type="PROSITE" id="PS50111">
    <property type="entry name" value="CHEMOTAXIS_TRANSDUC_2"/>
    <property type="match status" value="1"/>
</dbReference>
<evidence type="ECO:0000259" key="6">
    <source>
        <dbReference type="PROSITE" id="PS50111"/>
    </source>
</evidence>
<feature type="transmembrane region" description="Helical" evidence="5">
    <location>
        <begin position="12"/>
        <end position="34"/>
    </location>
</feature>
<dbReference type="CDD" id="cd11386">
    <property type="entry name" value="MCP_signal"/>
    <property type="match status" value="1"/>
</dbReference>
<dbReference type="SUPFAM" id="SSF58104">
    <property type="entry name" value="Methyl-accepting chemotaxis protein (MCP) signaling domain"/>
    <property type="match status" value="1"/>
</dbReference>
<dbReference type="Gene3D" id="1.10.287.950">
    <property type="entry name" value="Methyl-accepting chemotaxis protein"/>
    <property type="match status" value="1"/>
</dbReference>
<evidence type="ECO:0000256" key="4">
    <source>
        <dbReference type="SAM" id="Coils"/>
    </source>
</evidence>
<dbReference type="InterPro" id="IPR004089">
    <property type="entry name" value="MCPsignal_dom"/>
</dbReference>
<keyword evidence="5" id="KW-0472">Membrane</keyword>
<keyword evidence="5" id="KW-1133">Transmembrane helix</keyword>
<dbReference type="RefSeq" id="WP_277579633.1">
    <property type="nucleotide sequence ID" value="NZ_JANRMI010000006.1"/>
</dbReference>